<keyword evidence="18" id="KW-1185">Reference proteome</keyword>
<evidence type="ECO:0000259" key="16">
    <source>
        <dbReference type="PROSITE" id="PS50011"/>
    </source>
</evidence>
<dbReference type="InterPro" id="IPR033931">
    <property type="entry name" value="PDK1-typ_PH"/>
</dbReference>
<sequence>MSGLTVRVKRGSRGSATLLEAANRILRLLGVNSAKRGKQPSPKSKVRSSPYRSVRQVGEQGRWRAVEGIEAAECVTMGMRFEYRCAGVRRSERNARPTCGLHGPARLLFVTHAPLKSAVESGPLVVLLLLDDKKVQNKSAIMPPKVTVEYVCLDSQSCLYNTASPISPRRVAKRSERHRAIAVNKRSLLRGHDVSVCPLPNVRELPTPNGRAGSEVRAPIAASESATESPVKMQASQTAAAPAPARPSAPAPSHPYRPTKRTAKDYIFGKLIGEGCYSTVFLAKDIHTGKEYAIKVCEKLHIIRHKKREYIEREKEALNKLFKAPHGFVKLYCTFQDDERLYFVLSYAKNGELLSYINKVGSFELNVAKFYAAELLLALERMHAEGIIHRDLKPENILLDENMHLQITDFGTAKILPPEEIRSNAPCTVPAESDDDSSDKNDRSRKISFVGTAQYVSPDLLQNRVNTRASDLWAFGCIVYQMISGLPPFRAAAEFLTFQKILKMDYDFPEGFPADAKDLVEKLLVLDHTKRLGADDKATYESIRNHPFFEGIDWDNIWEQTPPTICPYLPGGSFEAAEEYTVPDHLEPGLGNNQLVRLWEFDLSTSSGILNISPEERRRRLEVQARENKWHQFVSGELILKQGLVEKRKGLFARRRMLLLTTGPRLFYVDPVNMVLKGEIPWSSELRVEAKNFRIFLVHTPNRTYYLEDPESYALEWARVIDEVRIGTYGRDTT</sequence>
<keyword evidence="11 14" id="KW-0067">ATP-binding</keyword>
<keyword evidence="8" id="KW-0808">Transferase</keyword>
<evidence type="ECO:0000256" key="9">
    <source>
        <dbReference type="ARBA" id="ARBA00022741"/>
    </source>
</evidence>
<feature type="region of interest" description="Disordered" evidence="15">
    <location>
        <begin position="33"/>
        <end position="53"/>
    </location>
</feature>
<dbReference type="EMBL" id="KQ460205">
    <property type="protein sequence ID" value="KPJ16836.1"/>
    <property type="molecule type" value="Genomic_DNA"/>
</dbReference>
<protein>
    <recommendedName>
        <fullName evidence="4">3-phosphoinositide-dependent protein kinase 1</fullName>
        <ecNumber evidence="3">2.7.11.1</ecNumber>
    </recommendedName>
</protein>
<dbReference type="SUPFAM" id="SSF50729">
    <property type="entry name" value="PH domain-like"/>
    <property type="match status" value="1"/>
</dbReference>
<dbReference type="PROSITE" id="PS00108">
    <property type="entry name" value="PROTEIN_KINASE_ST"/>
    <property type="match status" value="1"/>
</dbReference>
<dbReference type="FunFam" id="2.30.29.30:FF:000324">
    <property type="entry name" value="Phosphoinositide-dependent kinase 1, isoform F"/>
    <property type="match status" value="1"/>
</dbReference>
<feature type="domain" description="Protein kinase" evidence="16">
    <location>
        <begin position="266"/>
        <end position="549"/>
    </location>
</feature>
<dbReference type="GO" id="GO:0035556">
    <property type="term" value="P:intracellular signal transduction"/>
    <property type="evidence" value="ECO:0007669"/>
    <property type="project" value="TreeGrafter"/>
</dbReference>
<evidence type="ECO:0000256" key="13">
    <source>
        <dbReference type="ARBA" id="ARBA00048679"/>
    </source>
</evidence>
<dbReference type="GO" id="GO:1901701">
    <property type="term" value="P:cellular response to oxygen-containing compound"/>
    <property type="evidence" value="ECO:0007669"/>
    <property type="project" value="UniProtKB-ARBA"/>
</dbReference>
<feature type="compositionally biased region" description="Polar residues" evidence="15">
    <location>
        <begin position="224"/>
        <end position="238"/>
    </location>
</feature>
<evidence type="ECO:0000313" key="17">
    <source>
        <dbReference type="EMBL" id="KPJ16836.1"/>
    </source>
</evidence>
<dbReference type="SUPFAM" id="SSF56112">
    <property type="entry name" value="Protein kinase-like (PK-like)"/>
    <property type="match status" value="1"/>
</dbReference>
<feature type="binding site" evidence="14">
    <location>
        <position position="295"/>
    </location>
    <ligand>
        <name>ATP</name>
        <dbReference type="ChEBI" id="CHEBI:30616"/>
    </ligand>
</feature>
<evidence type="ECO:0000256" key="10">
    <source>
        <dbReference type="ARBA" id="ARBA00022777"/>
    </source>
</evidence>
<evidence type="ECO:0000256" key="6">
    <source>
        <dbReference type="ARBA" id="ARBA00022490"/>
    </source>
</evidence>
<keyword evidence="10 17" id="KW-0418">Kinase</keyword>
<feature type="compositionally biased region" description="Pro residues" evidence="15">
    <location>
        <begin position="244"/>
        <end position="255"/>
    </location>
</feature>
<dbReference type="InterPro" id="IPR017441">
    <property type="entry name" value="Protein_kinase_ATP_BS"/>
</dbReference>
<dbReference type="InParanoid" id="A0A194RLH6"/>
<dbReference type="InterPro" id="IPR011009">
    <property type="entry name" value="Kinase-like_dom_sf"/>
</dbReference>
<organism evidence="17 18">
    <name type="scientific">Papilio machaon</name>
    <name type="common">Old World swallowtail butterfly</name>
    <dbReference type="NCBI Taxonomy" id="76193"/>
    <lineage>
        <taxon>Eukaryota</taxon>
        <taxon>Metazoa</taxon>
        <taxon>Ecdysozoa</taxon>
        <taxon>Arthropoda</taxon>
        <taxon>Hexapoda</taxon>
        <taxon>Insecta</taxon>
        <taxon>Pterygota</taxon>
        <taxon>Neoptera</taxon>
        <taxon>Endopterygota</taxon>
        <taxon>Lepidoptera</taxon>
        <taxon>Glossata</taxon>
        <taxon>Ditrysia</taxon>
        <taxon>Papilionoidea</taxon>
        <taxon>Papilionidae</taxon>
        <taxon>Papilioninae</taxon>
        <taxon>Papilio</taxon>
    </lineage>
</organism>
<evidence type="ECO:0000256" key="7">
    <source>
        <dbReference type="ARBA" id="ARBA00022527"/>
    </source>
</evidence>
<dbReference type="InterPro" id="IPR011993">
    <property type="entry name" value="PH-like_dom_sf"/>
</dbReference>
<dbReference type="Gene3D" id="2.30.29.30">
    <property type="entry name" value="Pleckstrin-homology domain (PH domain)/Phosphotyrosine-binding domain (PTB)"/>
    <property type="match status" value="1"/>
</dbReference>
<dbReference type="PANTHER" id="PTHR24356:SF163">
    <property type="entry name" value="3-PHOSPHOINOSITIDE-DEPENDENT PROTEIN KINASE 1-RELATED"/>
    <property type="match status" value="1"/>
</dbReference>
<feature type="region of interest" description="Disordered" evidence="15">
    <location>
        <begin position="205"/>
        <end position="258"/>
    </location>
</feature>
<gene>
    <name evidence="17" type="ORF">RR48_13692</name>
</gene>
<dbReference type="Pfam" id="PF00069">
    <property type="entry name" value="Pkinase"/>
    <property type="match status" value="1"/>
</dbReference>
<feature type="region of interest" description="Disordered" evidence="15">
    <location>
        <begin position="423"/>
        <end position="443"/>
    </location>
</feature>
<evidence type="ECO:0000256" key="11">
    <source>
        <dbReference type="ARBA" id="ARBA00022840"/>
    </source>
</evidence>
<dbReference type="GO" id="GO:0005737">
    <property type="term" value="C:cytoplasm"/>
    <property type="evidence" value="ECO:0007669"/>
    <property type="project" value="UniProtKB-SubCell"/>
</dbReference>
<dbReference type="InterPro" id="IPR039046">
    <property type="entry name" value="PDPK1"/>
</dbReference>
<evidence type="ECO:0000256" key="2">
    <source>
        <dbReference type="ARBA" id="ARBA00010006"/>
    </source>
</evidence>
<proteinExistence type="inferred from homology"/>
<dbReference type="CDD" id="cd05581">
    <property type="entry name" value="STKc_PDK1"/>
    <property type="match status" value="1"/>
</dbReference>
<keyword evidence="7" id="KW-0723">Serine/threonine-protein kinase</keyword>
<dbReference type="CDD" id="cd01262">
    <property type="entry name" value="PH_PDK1"/>
    <property type="match status" value="1"/>
</dbReference>
<dbReference type="FunFam" id="1.10.510.10:FF:000163">
    <property type="entry name" value="3-phosphoinositide-dependent protein kinase 1"/>
    <property type="match status" value="1"/>
</dbReference>
<evidence type="ECO:0000256" key="3">
    <source>
        <dbReference type="ARBA" id="ARBA00012513"/>
    </source>
</evidence>
<accession>A0A194RLH6</accession>
<evidence type="ECO:0000256" key="15">
    <source>
        <dbReference type="SAM" id="MobiDB-lite"/>
    </source>
</evidence>
<evidence type="ECO:0000256" key="1">
    <source>
        <dbReference type="ARBA" id="ARBA00004496"/>
    </source>
</evidence>
<dbReference type="InterPro" id="IPR000719">
    <property type="entry name" value="Prot_kinase_dom"/>
</dbReference>
<evidence type="ECO:0000256" key="12">
    <source>
        <dbReference type="ARBA" id="ARBA00047899"/>
    </source>
</evidence>
<keyword evidence="6" id="KW-0963">Cytoplasm</keyword>
<dbReference type="GO" id="GO:0048638">
    <property type="term" value="P:regulation of developmental growth"/>
    <property type="evidence" value="ECO:0007669"/>
    <property type="project" value="UniProtKB-ARBA"/>
</dbReference>
<dbReference type="GO" id="GO:0005524">
    <property type="term" value="F:ATP binding"/>
    <property type="evidence" value="ECO:0007669"/>
    <property type="project" value="UniProtKB-UniRule"/>
</dbReference>
<dbReference type="FunCoup" id="A0A194RLH6">
    <property type="interactions" value="1517"/>
</dbReference>
<dbReference type="Proteomes" id="UP000053240">
    <property type="component" value="Unassembled WGS sequence"/>
</dbReference>
<dbReference type="FunFam" id="3.30.200.20:FF:000191">
    <property type="entry name" value="3-phosphoinositide-dependent protein kinase 2-like"/>
    <property type="match status" value="1"/>
</dbReference>
<evidence type="ECO:0000256" key="4">
    <source>
        <dbReference type="ARBA" id="ARBA00018538"/>
    </source>
</evidence>
<evidence type="ECO:0000256" key="5">
    <source>
        <dbReference type="ARBA" id="ARBA00022473"/>
    </source>
</evidence>
<dbReference type="InterPro" id="IPR008271">
    <property type="entry name" value="Ser/Thr_kinase_AS"/>
</dbReference>
<evidence type="ECO:0000256" key="8">
    <source>
        <dbReference type="ARBA" id="ARBA00022679"/>
    </source>
</evidence>
<comment type="subcellular location">
    <subcellularLocation>
        <location evidence="1">Cytoplasm</location>
    </subcellularLocation>
</comment>
<evidence type="ECO:0000313" key="18">
    <source>
        <dbReference type="Proteomes" id="UP000053240"/>
    </source>
</evidence>
<dbReference type="Gene3D" id="3.30.200.20">
    <property type="entry name" value="Phosphorylase Kinase, domain 1"/>
    <property type="match status" value="1"/>
</dbReference>
<dbReference type="EC" id="2.7.11.1" evidence="3"/>
<dbReference type="Pfam" id="PF14593">
    <property type="entry name" value="PH_3"/>
    <property type="match status" value="1"/>
</dbReference>
<dbReference type="STRING" id="76193.A0A194RLH6"/>
<dbReference type="Gene3D" id="1.10.510.10">
    <property type="entry name" value="Transferase(Phosphotransferase) domain 1"/>
    <property type="match status" value="1"/>
</dbReference>
<dbReference type="InterPro" id="IPR050236">
    <property type="entry name" value="Ser_Thr_kinase_AGC"/>
</dbReference>
<dbReference type="GO" id="GO:0004674">
    <property type="term" value="F:protein serine/threonine kinase activity"/>
    <property type="evidence" value="ECO:0007669"/>
    <property type="project" value="UniProtKB-KW"/>
</dbReference>
<comment type="catalytic activity">
    <reaction evidence="12">
        <text>L-threonyl-[protein] + ATP = O-phospho-L-threonyl-[protein] + ADP + H(+)</text>
        <dbReference type="Rhea" id="RHEA:46608"/>
        <dbReference type="Rhea" id="RHEA-COMP:11060"/>
        <dbReference type="Rhea" id="RHEA-COMP:11605"/>
        <dbReference type="ChEBI" id="CHEBI:15378"/>
        <dbReference type="ChEBI" id="CHEBI:30013"/>
        <dbReference type="ChEBI" id="CHEBI:30616"/>
        <dbReference type="ChEBI" id="CHEBI:61977"/>
        <dbReference type="ChEBI" id="CHEBI:456216"/>
        <dbReference type="EC" id="2.7.11.1"/>
    </reaction>
</comment>
<dbReference type="SMART" id="SM00220">
    <property type="entry name" value="S_TKc"/>
    <property type="match status" value="1"/>
</dbReference>
<comment type="catalytic activity">
    <reaction evidence="13">
        <text>L-seryl-[protein] + ATP = O-phospho-L-seryl-[protein] + ADP + H(+)</text>
        <dbReference type="Rhea" id="RHEA:17989"/>
        <dbReference type="Rhea" id="RHEA-COMP:9863"/>
        <dbReference type="Rhea" id="RHEA-COMP:11604"/>
        <dbReference type="ChEBI" id="CHEBI:15378"/>
        <dbReference type="ChEBI" id="CHEBI:29999"/>
        <dbReference type="ChEBI" id="CHEBI:30616"/>
        <dbReference type="ChEBI" id="CHEBI:83421"/>
        <dbReference type="ChEBI" id="CHEBI:456216"/>
        <dbReference type="EC" id="2.7.11.1"/>
    </reaction>
</comment>
<evidence type="ECO:0000256" key="14">
    <source>
        <dbReference type="PROSITE-ProRule" id="PRU10141"/>
    </source>
</evidence>
<name>A0A194RLH6_PAPMA</name>
<keyword evidence="5" id="KW-0217">Developmental protein</keyword>
<dbReference type="PANTHER" id="PTHR24356">
    <property type="entry name" value="SERINE/THREONINE-PROTEIN KINASE"/>
    <property type="match status" value="1"/>
</dbReference>
<keyword evidence="9 14" id="KW-0547">Nucleotide-binding</keyword>
<comment type="similarity">
    <text evidence="2">Belongs to the protein kinase superfamily. AGC Ser/Thr protein kinase family. PDPK1 subfamily.</text>
</comment>
<dbReference type="AlphaFoldDB" id="A0A194RLH6"/>
<reference evidence="17 18" key="1">
    <citation type="journal article" date="2015" name="Nat. Commun.">
        <title>Outbred genome sequencing and CRISPR/Cas9 gene editing in butterflies.</title>
        <authorList>
            <person name="Li X."/>
            <person name="Fan D."/>
            <person name="Zhang W."/>
            <person name="Liu G."/>
            <person name="Zhang L."/>
            <person name="Zhao L."/>
            <person name="Fang X."/>
            <person name="Chen L."/>
            <person name="Dong Y."/>
            <person name="Chen Y."/>
            <person name="Ding Y."/>
            <person name="Zhao R."/>
            <person name="Feng M."/>
            <person name="Zhu Y."/>
            <person name="Feng Y."/>
            <person name="Jiang X."/>
            <person name="Zhu D."/>
            <person name="Xiang H."/>
            <person name="Feng X."/>
            <person name="Li S."/>
            <person name="Wang J."/>
            <person name="Zhang G."/>
            <person name="Kronforst M.R."/>
            <person name="Wang W."/>
        </authorList>
    </citation>
    <scope>NUCLEOTIDE SEQUENCE [LARGE SCALE GENOMIC DNA]</scope>
    <source>
        <strain evidence="17">Ya'a_city_454_Pm</strain>
        <tissue evidence="17">Whole body</tissue>
    </source>
</reference>
<dbReference type="PROSITE" id="PS00107">
    <property type="entry name" value="PROTEIN_KINASE_ATP"/>
    <property type="match status" value="1"/>
</dbReference>
<dbReference type="PROSITE" id="PS50011">
    <property type="entry name" value="PROTEIN_KINASE_DOM"/>
    <property type="match status" value="1"/>
</dbReference>